<dbReference type="NCBIfam" id="TIGR03501">
    <property type="entry name" value="GlyGly_CTERM"/>
    <property type="match status" value="1"/>
</dbReference>
<dbReference type="InterPro" id="IPR020008">
    <property type="entry name" value="GlyGly_CTERM"/>
</dbReference>
<dbReference type="EMBL" id="CP020472">
    <property type="protein sequence ID" value="ARD23545.1"/>
    <property type="molecule type" value="Genomic_DNA"/>
</dbReference>
<evidence type="ECO:0008006" key="4">
    <source>
        <dbReference type="Google" id="ProtNLM"/>
    </source>
</evidence>
<evidence type="ECO:0000256" key="1">
    <source>
        <dbReference type="SAM" id="MobiDB-lite"/>
    </source>
</evidence>
<feature type="region of interest" description="Disordered" evidence="1">
    <location>
        <begin position="203"/>
        <end position="226"/>
    </location>
</feature>
<accession>A0ABN4YM79</accession>
<dbReference type="Proteomes" id="UP000191820">
    <property type="component" value="Chromosome"/>
</dbReference>
<reference evidence="2 3" key="1">
    <citation type="submission" date="2017-03" db="EMBL/GenBank/DDBJ databases">
        <title>Genome sequencing of Shewanella japonica KCTC 22435.</title>
        <authorList>
            <person name="Kim K.M."/>
        </authorList>
    </citation>
    <scope>NUCLEOTIDE SEQUENCE [LARGE SCALE GENOMIC DNA]</scope>
    <source>
        <strain evidence="2 3">KCTC 22435</strain>
    </source>
</reference>
<proteinExistence type="predicted"/>
<name>A0ABN4YM79_9GAMM</name>
<protein>
    <recommendedName>
        <fullName evidence="4">GlyGly-CTERM sorting domain-containing protein</fullName>
    </recommendedName>
</protein>
<organism evidence="2 3">
    <name type="scientific">Shewanella japonica</name>
    <dbReference type="NCBI Taxonomy" id="93973"/>
    <lineage>
        <taxon>Bacteria</taxon>
        <taxon>Pseudomonadati</taxon>
        <taxon>Pseudomonadota</taxon>
        <taxon>Gammaproteobacteria</taxon>
        <taxon>Alteromonadales</taxon>
        <taxon>Shewanellaceae</taxon>
        <taxon>Shewanella</taxon>
    </lineage>
</organism>
<gene>
    <name evidence="2" type="ORF">SJ2017_3285</name>
</gene>
<evidence type="ECO:0000313" key="3">
    <source>
        <dbReference type="Proteomes" id="UP000191820"/>
    </source>
</evidence>
<evidence type="ECO:0000313" key="2">
    <source>
        <dbReference type="EMBL" id="ARD23545.1"/>
    </source>
</evidence>
<keyword evidence="3" id="KW-1185">Reference proteome</keyword>
<sequence>MTCSNNNNREDINATKNDHFGSIGLHGYWGERGAFGPSFGYLNDGFAYNDVDEKVSEGMVVCADYRGPEQTAVTLKFSARVSANSIGTDNMLSVETQYADSELVSVSQTISTPSNITIADMADMMMEENTTLEGLTVMYNDVKGTANGMMVSGENITAEVTGETFSITPDADWYGTTEVTVTVHDMAYPSDSASTSFMLTVNSDGVDSTPPAEEVAPDEAPAKSDSGGSMGIFSLILLGLLGASRRRKLH</sequence>